<dbReference type="Proteomes" id="UP001283361">
    <property type="component" value="Unassembled WGS sequence"/>
</dbReference>
<keyword evidence="6 9" id="KW-0333">Golgi apparatus</keyword>
<evidence type="ECO:0000313" key="10">
    <source>
        <dbReference type="EMBL" id="KAK3799725.1"/>
    </source>
</evidence>
<dbReference type="PANTHER" id="PTHR12137">
    <property type="entry name" value="CARBOHYDRATE SULFOTRANSFERASE"/>
    <property type="match status" value="1"/>
</dbReference>
<dbReference type="GO" id="GO:0000139">
    <property type="term" value="C:Golgi membrane"/>
    <property type="evidence" value="ECO:0007669"/>
    <property type="project" value="UniProtKB-SubCell"/>
</dbReference>
<evidence type="ECO:0000256" key="8">
    <source>
        <dbReference type="ARBA" id="ARBA00023180"/>
    </source>
</evidence>
<dbReference type="InterPro" id="IPR005331">
    <property type="entry name" value="Sulfotransferase"/>
</dbReference>
<evidence type="ECO:0000256" key="4">
    <source>
        <dbReference type="ARBA" id="ARBA00022692"/>
    </source>
</evidence>
<dbReference type="GO" id="GO:0016051">
    <property type="term" value="P:carbohydrate biosynthetic process"/>
    <property type="evidence" value="ECO:0007669"/>
    <property type="project" value="InterPro"/>
</dbReference>
<gene>
    <name evidence="10" type="ORF">RRG08_017426</name>
</gene>
<evidence type="ECO:0000256" key="5">
    <source>
        <dbReference type="ARBA" id="ARBA00022989"/>
    </source>
</evidence>
<dbReference type="InterPro" id="IPR018011">
    <property type="entry name" value="Carb_sulfotrans_8-10"/>
</dbReference>
<evidence type="ECO:0000256" key="9">
    <source>
        <dbReference type="RuleBase" id="RU364020"/>
    </source>
</evidence>
<dbReference type="AlphaFoldDB" id="A0AAE1EAP1"/>
<keyword evidence="8 9" id="KW-0325">Glycoprotein</keyword>
<keyword evidence="4 9" id="KW-0812">Transmembrane</keyword>
<comment type="subcellular location">
    <subcellularLocation>
        <location evidence="1 9">Golgi apparatus membrane</location>
        <topology evidence="1 9">Single-pass type II membrane protein</topology>
    </subcellularLocation>
</comment>
<dbReference type="EC" id="2.8.2.-" evidence="9"/>
<evidence type="ECO:0000256" key="6">
    <source>
        <dbReference type="ARBA" id="ARBA00023034"/>
    </source>
</evidence>
<feature type="transmembrane region" description="Helical" evidence="9">
    <location>
        <begin position="38"/>
        <end position="56"/>
    </location>
</feature>
<comment type="caution">
    <text evidence="10">The sequence shown here is derived from an EMBL/GenBank/DDBJ whole genome shotgun (WGS) entry which is preliminary data.</text>
</comment>
<dbReference type="EMBL" id="JAWDGP010000543">
    <property type="protein sequence ID" value="KAK3799725.1"/>
    <property type="molecule type" value="Genomic_DNA"/>
</dbReference>
<evidence type="ECO:0000256" key="7">
    <source>
        <dbReference type="ARBA" id="ARBA00023136"/>
    </source>
</evidence>
<evidence type="ECO:0000313" key="11">
    <source>
        <dbReference type="Proteomes" id="UP001283361"/>
    </source>
</evidence>
<dbReference type="PANTHER" id="PTHR12137:SF54">
    <property type="entry name" value="CARBOHYDRATE SULFOTRANSFERASE"/>
    <property type="match status" value="1"/>
</dbReference>
<sequence>MPSDFFPHQNSARINKTIYSDLLKQPAVMSFRLRPRRLVKAFLSGVVTALFVFVAFKCIATIQKISLFQRHQAEADLSEPGIDQLQHSTEDLKVSKNALLSRQDAVQQNVGQGPESQVFVLAKHVRHACQGREEELAGLTKSNNSYQQISVDWQRRSMFCPIFKTSSTYLRRLFYTLDANGRLRNPYSITIDQALHVKTNSLIELLPLNGPKAQEFFSDVTSFLFVREPLARLLSGYVDKLFAPNPFYWNKTGTYMVSKYRPYATPMEKVCGHDLTFSEFVQYIVDGELDPEAKDYRDPHFTPAYDQCKVCHLNYTLVGKMEAFNTDMFDILKLLNIDITREQLTEWKKDVVKDAIIDSVESPFGWRAKVRMCISWQSALRRVWRKLQSRAIIPLEEKFPFSEHQIERLTAQDFIIAAHYTHLRANKARLKRQKKEILAMAYNTIDRVLLIRLLQVLEPDFTLFKYDIQPDFIFDNDFIDEVDKLPNLFDLKTL</sequence>
<evidence type="ECO:0000256" key="2">
    <source>
        <dbReference type="ARBA" id="ARBA00006339"/>
    </source>
</evidence>
<keyword evidence="9" id="KW-0735">Signal-anchor</keyword>
<reference evidence="10" key="1">
    <citation type="journal article" date="2023" name="G3 (Bethesda)">
        <title>A reference genome for the long-term kleptoplast-retaining sea slug Elysia crispata morphotype clarki.</title>
        <authorList>
            <person name="Eastman K.E."/>
            <person name="Pendleton A.L."/>
            <person name="Shaikh M.A."/>
            <person name="Suttiyut T."/>
            <person name="Ogas R."/>
            <person name="Tomko P."/>
            <person name="Gavelis G."/>
            <person name="Widhalm J.R."/>
            <person name="Wisecaver J.H."/>
        </authorList>
    </citation>
    <scope>NUCLEOTIDE SEQUENCE</scope>
    <source>
        <strain evidence="10">ECLA1</strain>
    </source>
</reference>
<organism evidence="10 11">
    <name type="scientific">Elysia crispata</name>
    <name type="common">lettuce slug</name>
    <dbReference type="NCBI Taxonomy" id="231223"/>
    <lineage>
        <taxon>Eukaryota</taxon>
        <taxon>Metazoa</taxon>
        <taxon>Spiralia</taxon>
        <taxon>Lophotrochozoa</taxon>
        <taxon>Mollusca</taxon>
        <taxon>Gastropoda</taxon>
        <taxon>Heterobranchia</taxon>
        <taxon>Euthyneura</taxon>
        <taxon>Panpulmonata</taxon>
        <taxon>Sacoglossa</taxon>
        <taxon>Placobranchoidea</taxon>
        <taxon>Plakobranchidae</taxon>
        <taxon>Elysia</taxon>
    </lineage>
</organism>
<evidence type="ECO:0000256" key="1">
    <source>
        <dbReference type="ARBA" id="ARBA00004323"/>
    </source>
</evidence>
<keyword evidence="9" id="KW-0119">Carbohydrate metabolism</keyword>
<proteinExistence type="inferred from homology"/>
<keyword evidence="7 9" id="KW-0472">Membrane</keyword>
<protein>
    <recommendedName>
        <fullName evidence="9">Carbohydrate sulfotransferase</fullName>
        <ecNumber evidence="9">2.8.2.-</ecNumber>
    </recommendedName>
</protein>
<dbReference type="GO" id="GO:0008146">
    <property type="term" value="F:sulfotransferase activity"/>
    <property type="evidence" value="ECO:0007669"/>
    <property type="project" value="InterPro"/>
</dbReference>
<comment type="similarity">
    <text evidence="2 9">Belongs to the sulfotransferase 2 family.</text>
</comment>
<keyword evidence="11" id="KW-1185">Reference proteome</keyword>
<name>A0AAE1EAP1_9GAST</name>
<evidence type="ECO:0000256" key="3">
    <source>
        <dbReference type="ARBA" id="ARBA00022679"/>
    </source>
</evidence>
<accession>A0AAE1EAP1</accession>
<dbReference type="Pfam" id="PF03567">
    <property type="entry name" value="Sulfotransfer_2"/>
    <property type="match status" value="1"/>
</dbReference>
<keyword evidence="3 9" id="KW-0808">Transferase</keyword>
<keyword evidence="5 9" id="KW-1133">Transmembrane helix</keyword>